<name>A0A0P1FFE6_9RHOB</name>
<gene>
    <name evidence="1" type="ORF">SHM7688_02961</name>
</gene>
<keyword evidence="2" id="KW-1185">Reference proteome</keyword>
<dbReference type="AlphaFoldDB" id="A0A0P1FFE6"/>
<evidence type="ECO:0000313" key="2">
    <source>
        <dbReference type="Proteomes" id="UP000054823"/>
    </source>
</evidence>
<dbReference type="EMBL" id="CYPW01000027">
    <property type="protein sequence ID" value="CUH53507.1"/>
    <property type="molecule type" value="Genomic_DNA"/>
</dbReference>
<dbReference type="RefSeq" id="WP_058240658.1">
    <property type="nucleotide sequence ID" value="NZ_CYPW01000027.1"/>
</dbReference>
<dbReference type="Proteomes" id="UP000054823">
    <property type="component" value="Unassembled WGS sequence"/>
</dbReference>
<organism evidence="1 2">
    <name type="scientific">Shimia marina</name>
    <dbReference type="NCBI Taxonomy" id="321267"/>
    <lineage>
        <taxon>Bacteria</taxon>
        <taxon>Pseudomonadati</taxon>
        <taxon>Pseudomonadota</taxon>
        <taxon>Alphaproteobacteria</taxon>
        <taxon>Rhodobacterales</taxon>
        <taxon>Roseobacteraceae</taxon>
    </lineage>
</organism>
<sequence>MRQPLPLALVLCLGTILPPTPVTSQSIPLHEMNVANPDDAQLSREIHARLNSLPGEAYGCRNIRKEMRKLRESERYSKFFFAFAKRNTSALFGARGCGYAWNIDPQVAQDQAMAHCKNIEKELTDGKGPSTCELAN</sequence>
<proteinExistence type="predicted"/>
<protein>
    <submittedName>
        <fullName evidence="1">Uncharacterized protein</fullName>
    </submittedName>
</protein>
<accession>A0A0P1FFE6</accession>
<reference evidence="1 2" key="1">
    <citation type="submission" date="2015-09" db="EMBL/GenBank/DDBJ databases">
        <authorList>
            <consortium name="Swine Surveillance"/>
        </authorList>
    </citation>
    <scope>NUCLEOTIDE SEQUENCE [LARGE SCALE GENOMIC DNA]</scope>
    <source>
        <strain evidence="1 2">CECT 7688</strain>
    </source>
</reference>
<dbReference type="OrthoDB" id="7875261at2"/>
<evidence type="ECO:0000313" key="1">
    <source>
        <dbReference type="EMBL" id="CUH53507.1"/>
    </source>
</evidence>